<evidence type="ECO:0000256" key="6">
    <source>
        <dbReference type="ARBA" id="ARBA00022449"/>
    </source>
</evidence>
<feature type="transmembrane region" description="Helical" evidence="13">
    <location>
        <begin position="49"/>
        <end position="72"/>
    </location>
</feature>
<dbReference type="NCBIfam" id="TIGR00797">
    <property type="entry name" value="matE"/>
    <property type="match status" value="1"/>
</dbReference>
<dbReference type="Pfam" id="PF01554">
    <property type="entry name" value="MatE"/>
    <property type="match status" value="2"/>
</dbReference>
<dbReference type="GO" id="GO:0005886">
    <property type="term" value="C:plasma membrane"/>
    <property type="evidence" value="ECO:0007669"/>
    <property type="project" value="UniProtKB-SubCell"/>
</dbReference>
<dbReference type="RefSeq" id="WP_092572557.1">
    <property type="nucleotide sequence ID" value="NZ_FOEN01000011.1"/>
</dbReference>
<feature type="transmembrane region" description="Helical" evidence="13">
    <location>
        <begin position="130"/>
        <end position="149"/>
    </location>
</feature>
<sequence>MNLDRDFYQQMLHIAIPIAIQNLIVSSLNTLDTVMISTLGSATIAGVGLANQVFFFLMMICFGIGTGSSVLISQYHGRRDYFNVKRTNGLATILAMFVSLIFTVVALFWPKQVIGLMIQDPQVITEGAKYLSVVALSYIITGFNFANGISLRSTGNAQSPLHASIISFVFNAFFNYVLIFGKFGFPRMGVVGAAMGTIIARLAEMAVLIYLSKRYNGPLNGKLKDMLAFDRPFFDKYMRITSPVIVNETFWALGQVLYSVAYAIVGTEATAAIQVVVAIQNIAFVLIRGLSNSCSIMLGNSIGQGEMDKIYTYALRFLKLGLMIGTIIGLFLCLTPSLTLSVFGNLEPEVNLIAHGLLRVMGIIFIFKGFNSILIVGVLRGGGDTKKSMILEMSSVWLVGVPLAFLGAAILKLPIYYVVIMAGMEEITKIILGMRRVFSKEWIHELV</sequence>
<evidence type="ECO:0000313" key="15">
    <source>
        <dbReference type="Proteomes" id="UP000198833"/>
    </source>
</evidence>
<feature type="transmembrane region" description="Helical" evidence="13">
    <location>
        <begin position="352"/>
        <end position="378"/>
    </location>
</feature>
<dbReference type="GO" id="GO:0006811">
    <property type="term" value="P:monoatomic ion transport"/>
    <property type="evidence" value="ECO:0007669"/>
    <property type="project" value="UniProtKB-KW"/>
</dbReference>
<dbReference type="InterPro" id="IPR050222">
    <property type="entry name" value="MATE_MdtK"/>
</dbReference>
<dbReference type="Proteomes" id="UP000198833">
    <property type="component" value="Unassembled WGS sequence"/>
</dbReference>
<dbReference type="OrthoDB" id="9780160at2"/>
<evidence type="ECO:0000256" key="13">
    <source>
        <dbReference type="SAM" id="Phobius"/>
    </source>
</evidence>
<evidence type="ECO:0000256" key="8">
    <source>
        <dbReference type="ARBA" id="ARBA00022692"/>
    </source>
</evidence>
<dbReference type="InterPro" id="IPR048279">
    <property type="entry name" value="MdtK-like"/>
</dbReference>
<feature type="transmembrane region" description="Helical" evidence="13">
    <location>
        <begin position="161"/>
        <end position="179"/>
    </location>
</feature>
<dbReference type="InterPro" id="IPR002528">
    <property type="entry name" value="MATE_fam"/>
</dbReference>
<keyword evidence="5" id="KW-0813">Transport</keyword>
<feature type="transmembrane region" description="Helical" evidence="13">
    <location>
        <begin position="12"/>
        <end position="29"/>
    </location>
</feature>
<evidence type="ECO:0000256" key="10">
    <source>
        <dbReference type="ARBA" id="ARBA00023065"/>
    </source>
</evidence>
<evidence type="ECO:0000256" key="9">
    <source>
        <dbReference type="ARBA" id="ARBA00022989"/>
    </source>
</evidence>
<dbReference type="CDD" id="cd13134">
    <property type="entry name" value="MATE_like_8"/>
    <property type="match status" value="1"/>
</dbReference>
<evidence type="ECO:0000256" key="5">
    <source>
        <dbReference type="ARBA" id="ARBA00022448"/>
    </source>
</evidence>
<evidence type="ECO:0000256" key="2">
    <source>
        <dbReference type="ARBA" id="ARBA00004651"/>
    </source>
</evidence>
<evidence type="ECO:0000256" key="4">
    <source>
        <dbReference type="ARBA" id="ARBA00020268"/>
    </source>
</evidence>
<feature type="transmembrane region" description="Helical" evidence="13">
    <location>
        <begin position="191"/>
        <end position="211"/>
    </location>
</feature>
<dbReference type="AlphaFoldDB" id="A0A1H9G3Z0"/>
<evidence type="ECO:0000256" key="1">
    <source>
        <dbReference type="ARBA" id="ARBA00003408"/>
    </source>
</evidence>
<keyword evidence="10" id="KW-0406">Ion transport</keyword>
<keyword evidence="6" id="KW-0050">Antiport</keyword>
<dbReference type="GO" id="GO:0042910">
    <property type="term" value="F:xenobiotic transmembrane transporter activity"/>
    <property type="evidence" value="ECO:0007669"/>
    <property type="project" value="InterPro"/>
</dbReference>
<feature type="transmembrane region" description="Helical" evidence="13">
    <location>
        <begin position="93"/>
        <end position="110"/>
    </location>
</feature>
<keyword evidence="11 13" id="KW-0472">Membrane</keyword>
<comment type="similarity">
    <text evidence="3">Belongs to the multi antimicrobial extrusion (MATE) (TC 2.A.66.1) family.</text>
</comment>
<keyword evidence="15" id="KW-1185">Reference proteome</keyword>
<dbReference type="PANTHER" id="PTHR43298:SF2">
    <property type="entry name" value="FMN_FAD EXPORTER YEEO-RELATED"/>
    <property type="match status" value="1"/>
</dbReference>
<feature type="transmembrane region" description="Helical" evidence="13">
    <location>
        <begin position="310"/>
        <end position="332"/>
    </location>
</feature>
<evidence type="ECO:0000256" key="12">
    <source>
        <dbReference type="ARBA" id="ARBA00031636"/>
    </source>
</evidence>
<keyword evidence="7" id="KW-1003">Cell membrane</keyword>
<dbReference type="PANTHER" id="PTHR43298">
    <property type="entry name" value="MULTIDRUG RESISTANCE PROTEIN NORM-RELATED"/>
    <property type="match status" value="1"/>
</dbReference>
<comment type="subcellular location">
    <subcellularLocation>
        <location evidence="2">Cell membrane</location>
        <topology evidence="2">Multi-pass membrane protein</topology>
    </subcellularLocation>
</comment>
<proteinExistence type="inferred from homology"/>
<keyword evidence="9 13" id="KW-1133">Transmembrane helix</keyword>
<evidence type="ECO:0000256" key="11">
    <source>
        <dbReference type="ARBA" id="ARBA00023136"/>
    </source>
</evidence>
<accession>A0A1H9G3Z0</accession>
<dbReference type="STRING" id="89093.SAMN04488558_11122"/>
<feature type="transmembrane region" description="Helical" evidence="13">
    <location>
        <begin position="390"/>
        <end position="409"/>
    </location>
</feature>
<comment type="function">
    <text evidence="1">Multidrug efflux pump.</text>
</comment>
<evidence type="ECO:0000256" key="3">
    <source>
        <dbReference type="ARBA" id="ARBA00010199"/>
    </source>
</evidence>
<dbReference type="EMBL" id="FOEN01000011">
    <property type="protein sequence ID" value="SEQ44713.1"/>
    <property type="molecule type" value="Genomic_DNA"/>
</dbReference>
<dbReference type="GO" id="GO:0015297">
    <property type="term" value="F:antiporter activity"/>
    <property type="evidence" value="ECO:0007669"/>
    <property type="project" value="UniProtKB-KW"/>
</dbReference>
<organism evidence="14 15">
    <name type="scientific">Ignavigranum ruoffiae</name>
    <dbReference type="NCBI Taxonomy" id="89093"/>
    <lineage>
        <taxon>Bacteria</taxon>
        <taxon>Bacillati</taxon>
        <taxon>Bacillota</taxon>
        <taxon>Bacilli</taxon>
        <taxon>Lactobacillales</taxon>
        <taxon>Aerococcaceae</taxon>
        <taxon>Ignavigranum</taxon>
    </lineage>
</organism>
<evidence type="ECO:0000256" key="7">
    <source>
        <dbReference type="ARBA" id="ARBA00022475"/>
    </source>
</evidence>
<name>A0A1H9G3Z0_9LACT</name>
<evidence type="ECO:0000313" key="14">
    <source>
        <dbReference type="EMBL" id="SEQ44713.1"/>
    </source>
</evidence>
<keyword evidence="8 13" id="KW-0812">Transmembrane</keyword>
<protein>
    <recommendedName>
        <fullName evidence="4">Probable multidrug resistance protein NorM</fullName>
    </recommendedName>
    <alternativeName>
        <fullName evidence="12">Multidrug-efflux transporter</fullName>
    </alternativeName>
</protein>
<dbReference type="PIRSF" id="PIRSF006603">
    <property type="entry name" value="DinF"/>
    <property type="match status" value="1"/>
</dbReference>
<gene>
    <name evidence="14" type="ORF">SAMN04488558_11122</name>
</gene>
<feature type="transmembrane region" description="Helical" evidence="13">
    <location>
        <begin position="244"/>
        <end position="265"/>
    </location>
</feature>
<feature type="transmembrane region" description="Helical" evidence="13">
    <location>
        <begin position="271"/>
        <end position="290"/>
    </location>
</feature>
<reference evidence="14 15" key="1">
    <citation type="submission" date="2016-10" db="EMBL/GenBank/DDBJ databases">
        <authorList>
            <person name="de Groot N.N."/>
        </authorList>
    </citation>
    <scope>NUCLEOTIDE SEQUENCE [LARGE SCALE GENOMIC DNA]</scope>
    <source>
        <strain evidence="14 15">DSM 15695</strain>
    </source>
</reference>